<keyword evidence="2" id="KW-1133">Transmembrane helix</keyword>
<feature type="transmembrane region" description="Helical" evidence="2">
    <location>
        <begin position="258"/>
        <end position="278"/>
    </location>
</feature>
<feature type="transmembrane region" description="Helical" evidence="2">
    <location>
        <begin position="28"/>
        <end position="47"/>
    </location>
</feature>
<feature type="transmembrane region" description="Helical" evidence="2">
    <location>
        <begin position="114"/>
        <end position="131"/>
    </location>
</feature>
<feature type="transmembrane region" description="Helical" evidence="2">
    <location>
        <begin position="137"/>
        <end position="156"/>
    </location>
</feature>
<feature type="transmembrane region" description="Helical" evidence="2">
    <location>
        <begin position="285"/>
        <end position="306"/>
    </location>
</feature>
<feature type="transmembrane region" description="Helical" evidence="2">
    <location>
        <begin position="400"/>
        <end position="418"/>
    </location>
</feature>
<dbReference type="EMBL" id="BAAAXQ010000027">
    <property type="protein sequence ID" value="GAA3015352.1"/>
    <property type="molecule type" value="Genomic_DNA"/>
</dbReference>
<evidence type="ECO:0000313" key="3">
    <source>
        <dbReference type="EMBL" id="GAA3015352.1"/>
    </source>
</evidence>
<evidence type="ECO:0000256" key="2">
    <source>
        <dbReference type="SAM" id="Phobius"/>
    </source>
</evidence>
<feature type="transmembrane region" description="Helical" evidence="2">
    <location>
        <begin position="345"/>
        <end position="364"/>
    </location>
</feature>
<name>A0ABN3Y4T5_9ENTE</name>
<reference evidence="3 4" key="1">
    <citation type="journal article" date="2019" name="Int. J. Syst. Evol. Microbiol.">
        <title>The Global Catalogue of Microorganisms (GCM) 10K type strain sequencing project: providing services to taxonomists for standard genome sequencing and annotation.</title>
        <authorList>
            <consortium name="The Broad Institute Genomics Platform"/>
            <consortium name="The Broad Institute Genome Sequencing Center for Infectious Disease"/>
            <person name="Wu L."/>
            <person name="Ma J."/>
        </authorList>
    </citation>
    <scope>NUCLEOTIDE SEQUENCE [LARGE SCALE GENOMIC DNA]</scope>
    <source>
        <strain evidence="3 4">JCM 8736</strain>
    </source>
</reference>
<evidence type="ECO:0000313" key="4">
    <source>
        <dbReference type="Proteomes" id="UP001501577"/>
    </source>
</evidence>
<evidence type="ECO:0008006" key="5">
    <source>
        <dbReference type="Google" id="ProtNLM"/>
    </source>
</evidence>
<keyword evidence="2" id="KW-0472">Membrane</keyword>
<feature type="transmembrane region" description="Helical" evidence="2">
    <location>
        <begin position="88"/>
        <end position="107"/>
    </location>
</feature>
<accession>A0ABN3Y4T5</accession>
<feature type="region of interest" description="Disordered" evidence="1">
    <location>
        <begin position="1"/>
        <end position="20"/>
    </location>
</feature>
<evidence type="ECO:0000256" key="1">
    <source>
        <dbReference type="SAM" id="MobiDB-lite"/>
    </source>
</evidence>
<gene>
    <name evidence="3" type="ORF">GCM10019998_09370</name>
</gene>
<keyword evidence="2" id="KW-0812">Transmembrane</keyword>
<feature type="transmembrane region" description="Helical" evidence="2">
    <location>
        <begin position="312"/>
        <end position="333"/>
    </location>
</feature>
<sequence length="497" mass="57275">MENNGGTKSRAVKKRKGREKREQKEKRNFLILFGIFTFYFLIAWLLIPSGDDWAWGKEIGQARLANHFEAYNGRYFGNIIEIIITRSLFARLFIYSIINTGIVFLMRKISNHKITYIFCFLLILLIPVSFYSQTYGWLAGFANYNTSTFFFLWLIFLVKKNKVTFLSLTAIFILSMLTQLFIENISISSILIAIIGLAIAVFFKESILPYLSWLLGAISGAIIMFSNSAYHIEGNMRGFSNADVHTFSVRLLTDWTELYVKQNALLLVLFSIVMYLLIENKNLGIFIFFFFPSGYFALRYLMNITWRQQSMFALVIELLLILIFLATLAITIGKSSIPLSGKRHFFSYITISLLLVAPFLIVTPYGPRNILTSFVFLGLALFELISYIKINLESQLVKKISLLFIFCISIFFIGMHGLNKYEENQRIAQLKQDVALGQKEVELNRLPYEFIGHDLTPPDGSVQSDRQKKYHNISIDTKFKITGYHDSALDNLLEKQQ</sequence>
<feature type="transmembrane region" description="Helical" evidence="2">
    <location>
        <begin position="210"/>
        <end position="230"/>
    </location>
</feature>
<feature type="transmembrane region" description="Helical" evidence="2">
    <location>
        <begin position="187"/>
        <end position="203"/>
    </location>
</feature>
<organism evidence="3 4">
    <name type="scientific">Tetragenococcus solitarius</name>
    <dbReference type="NCBI Taxonomy" id="71453"/>
    <lineage>
        <taxon>Bacteria</taxon>
        <taxon>Bacillati</taxon>
        <taxon>Bacillota</taxon>
        <taxon>Bacilli</taxon>
        <taxon>Lactobacillales</taxon>
        <taxon>Enterococcaceae</taxon>
        <taxon>Tetragenococcus</taxon>
    </lineage>
</organism>
<protein>
    <recommendedName>
        <fullName evidence="5">Glucosyltransferase</fullName>
    </recommendedName>
</protein>
<dbReference type="RefSeq" id="WP_068710408.1">
    <property type="nucleotide sequence ID" value="NZ_BAAAXQ010000027.1"/>
</dbReference>
<feature type="transmembrane region" description="Helical" evidence="2">
    <location>
        <begin position="370"/>
        <end position="388"/>
    </location>
</feature>
<feature type="transmembrane region" description="Helical" evidence="2">
    <location>
        <begin position="163"/>
        <end position="181"/>
    </location>
</feature>
<proteinExistence type="predicted"/>
<keyword evidence="4" id="KW-1185">Reference proteome</keyword>
<comment type="caution">
    <text evidence="3">The sequence shown here is derived from an EMBL/GenBank/DDBJ whole genome shotgun (WGS) entry which is preliminary data.</text>
</comment>
<dbReference type="Proteomes" id="UP001501577">
    <property type="component" value="Unassembled WGS sequence"/>
</dbReference>